<dbReference type="Proteomes" id="UP001307760">
    <property type="component" value="Unassembled WGS sequence"/>
</dbReference>
<sequence length="250" mass="29289">MSDHPEIAQRFARETAGHQMTVLHDEGFYRHLRFVNPDSSLYWYEITTTPGQLVFSGDGESFVFRLAPDMFEMSRRSAESGGINATYWAEKCRTGNAKSYSRERFEECVEKAVADAEPYYRGLREHVQEEIFDSELYDVDYESAALVAVLNFEHHLTARRDAKGNYDTFRFKRVHEWELRDFDWWFLFACYAVSDAIVQYDATICGSRCPKHQDHYCRRSPVHQPGICRDRKQKGTESYTWDPARKQVTA</sequence>
<organism evidence="1 2">
    <name type="scientific">Streptomyces bugieae</name>
    <dbReference type="NCBI Taxonomy" id="3098223"/>
    <lineage>
        <taxon>Bacteria</taxon>
        <taxon>Bacillati</taxon>
        <taxon>Actinomycetota</taxon>
        <taxon>Actinomycetes</taxon>
        <taxon>Kitasatosporales</taxon>
        <taxon>Streptomycetaceae</taxon>
        <taxon>Streptomyces</taxon>
    </lineage>
</organism>
<gene>
    <name evidence="1" type="ORF">V2J85_09620</name>
</gene>
<comment type="caution">
    <text evidence="1">The sequence shown here is derived from an EMBL/GenBank/DDBJ whole genome shotgun (WGS) entry which is preliminary data.</text>
</comment>
<accession>A0ABU7NL78</accession>
<protein>
    <submittedName>
        <fullName evidence="1">Uncharacterized protein</fullName>
    </submittedName>
</protein>
<evidence type="ECO:0000313" key="2">
    <source>
        <dbReference type="Proteomes" id="UP001307760"/>
    </source>
</evidence>
<name>A0ABU7NL78_9ACTN</name>
<keyword evidence="2" id="KW-1185">Reference proteome</keyword>
<proteinExistence type="predicted"/>
<dbReference type="RefSeq" id="WP_330821312.1">
    <property type="nucleotide sequence ID" value="NZ_JAZBJP010000002.1"/>
</dbReference>
<evidence type="ECO:0000313" key="1">
    <source>
        <dbReference type="EMBL" id="MEE4419611.1"/>
    </source>
</evidence>
<reference evidence="1 2" key="1">
    <citation type="submission" date="2023-12" db="EMBL/GenBank/DDBJ databases">
        <title>30 novel species of actinomycetes from the DSMZ collection.</title>
        <authorList>
            <person name="Nouioui I."/>
        </authorList>
    </citation>
    <scope>NUCLEOTIDE SEQUENCE [LARGE SCALE GENOMIC DNA]</scope>
    <source>
        <strain evidence="1 2">DSM 41528</strain>
    </source>
</reference>
<dbReference type="EMBL" id="JAZBJP010000002">
    <property type="protein sequence ID" value="MEE4419611.1"/>
    <property type="molecule type" value="Genomic_DNA"/>
</dbReference>